<proteinExistence type="predicted"/>
<comment type="caution">
    <text evidence="1">The sequence shown here is derived from an EMBL/GenBank/DDBJ whole genome shotgun (WGS) entry which is preliminary data.</text>
</comment>
<reference evidence="1" key="1">
    <citation type="submission" date="2024-09" db="EMBL/GenBank/DDBJ databases">
        <title>Black Yeasts Isolated from many extreme environments.</title>
        <authorList>
            <person name="Coleine C."/>
            <person name="Stajich J.E."/>
            <person name="Selbmann L."/>
        </authorList>
    </citation>
    <scope>NUCLEOTIDE SEQUENCE</scope>
    <source>
        <strain evidence="1">CCFEE 5737</strain>
    </source>
</reference>
<keyword evidence="2" id="KW-1185">Reference proteome</keyword>
<evidence type="ECO:0000313" key="2">
    <source>
        <dbReference type="Proteomes" id="UP001186974"/>
    </source>
</evidence>
<accession>A0ACC3D6W5</accession>
<dbReference type="EMBL" id="JAWDJW010007137">
    <property type="protein sequence ID" value="KAK3062763.1"/>
    <property type="molecule type" value="Genomic_DNA"/>
</dbReference>
<name>A0ACC3D6W5_9PEZI</name>
<gene>
    <name evidence="1" type="ORF">LTS18_003407</name>
</gene>
<organism evidence="1 2">
    <name type="scientific">Coniosporium uncinatum</name>
    <dbReference type="NCBI Taxonomy" id="93489"/>
    <lineage>
        <taxon>Eukaryota</taxon>
        <taxon>Fungi</taxon>
        <taxon>Dikarya</taxon>
        <taxon>Ascomycota</taxon>
        <taxon>Pezizomycotina</taxon>
        <taxon>Dothideomycetes</taxon>
        <taxon>Dothideomycetes incertae sedis</taxon>
        <taxon>Coniosporium</taxon>
    </lineage>
</organism>
<dbReference type="Proteomes" id="UP001186974">
    <property type="component" value="Unassembled WGS sequence"/>
</dbReference>
<protein>
    <submittedName>
        <fullName evidence="1">Uncharacterized protein</fullName>
    </submittedName>
</protein>
<sequence>MSSPQTHLAALLPKSGASVAHTIDSRPTPSPSPSEILIKITATAINPVDWKVRDLGFFHSQWPAILGSDAAGTVAAVGSDVQSSFQVGERVFFQGIIGRYESCTFQQYCVMPAALVGRTPKKVGDEEAAGVSLATLAVVTGFYDQTGQGLSPPPWEEGGEKVGKGKAAVVLGGSSSVGQYAVQFARLSGFERVVTNSSSKHFEHLKGLGATQVLDRSQADAGEFGKAVGGLDVGFVYDAISEKETQRLGVEILHALGKKGNVICVQGVNDEAKAEGEKVGVEVKQIMGLGSKPELRPLSEPLMKALGGEDGWIAKGQLVPNRVEVVNGGLKGLDDALEKNKKGVSGVKVVIKPQESA</sequence>
<evidence type="ECO:0000313" key="1">
    <source>
        <dbReference type="EMBL" id="KAK3062763.1"/>
    </source>
</evidence>